<evidence type="ECO:0000256" key="8">
    <source>
        <dbReference type="ARBA" id="ARBA00023144"/>
    </source>
</evidence>
<dbReference type="InterPro" id="IPR005849">
    <property type="entry name" value="GalP_Utransf_N"/>
</dbReference>
<dbReference type="EMBL" id="UHFN01000007">
    <property type="protein sequence ID" value="SUN59745.1"/>
    <property type="molecule type" value="Genomic_DNA"/>
</dbReference>
<accession>A0A380K5B3</accession>
<evidence type="ECO:0000259" key="11">
    <source>
        <dbReference type="Pfam" id="PF01087"/>
    </source>
</evidence>
<dbReference type="NCBIfam" id="NF003631">
    <property type="entry name" value="PRK05270.1-5"/>
    <property type="match status" value="1"/>
</dbReference>
<dbReference type="NCBIfam" id="TIGR01239">
    <property type="entry name" value="galT_2"/>
    <property type="match status" value="1"/>
</dbReference>
<dbReference type="PROSITE" id="PS01163">
    <property type="entry name" value="GAL_P_UDP_TRANSF_II"/>
    <property type="match status" value="1"/>
</dbReference>
<dbReference type="Pfam" id="PF01087">
    <property type="entry name" value="GalP_UDP_transf"/>
    <property type="match status" value="1"/>
</dbReference>
<dbReference type="HAMAP" id="MF_00571">
    <property type="entry name" value="GalP_UDP_trans"/>
    <property type="match status" value="1"/>
</dbReference>
<feature type="domain" description="Galactose-1-phosphate uridyl transferase C-terminal" evidence="12">
    <location>
        <begin position="241"/>
        <end position="434"/>
    </location>
</feature>
<protein>
    <recommendedName>
        <fullName evidence="10">Galactose-1-phosphate uridylyltransferase</fullName>
        <shortName evidence="10">Gal-1-P uridylyltransferase</shortName>
        <ecNumber evidence="10">2.7.7.12</ecNumber>
    </recommendedName>
    <alternativeName>
        <fullName evidence="10">UDP-glucose--hexose-1-phosphate uridylyltransferase</fullName>
    </alternativeName>
</protein>
<reference evidence="13 14" key="1">
    <citation type="submission" date="2018-06" db="EMBL/GenBank/DDBJ databases">
        <authorList>
            <consortium name="Pathogen Informatics"/>
            <person name="Doyle S."/>
        </authorList>
    </citation>
    <scope>NUCLEOTIDE SEQUENCE [LARGE SCALE GENOMIC DNA]</scope>
    <source>
        <strain evidence="13 14">NCTC12224</strain>
    </source>
</reference>
<keyword evidence="8 10" id="KW-0299">Galactose metabolism</keyword>
<dbReference type="InterPro" id="IPR023425">
    <property type="entry name" value="GalP_uridyl_Trfase_II_CS"/>
</dbReference>
<dbReference type="PIRSF" id="PIRSF006005">
    <property type="entry name" value="GalT_BS"/>
    <property type="match status" value="1"/>
</dbReference>
<keyword evidence="6 10" id="KW-0808">Transferase</keyword>
<evidence type="ECO:0000256" key="4">
    <source>
        <dbReference type="ARBA" id="ARBA00008706"/>
    </source>
</evidence>
<feature type="domain" description="Galactose-1-phosphate uridyl transferase N-terminal" evidence="11">
    <location>
        <begin position="17"/>
        <end position="225"/>
    </location>
</feature>
<evidence type="ECO:0000313" key="14">
    <source>
        <dbReference type="Proteomes" id="UP000254924"/>
    </source>
</evidence>
<comment type="catalytic activity">
    <reaction evidence="1 10">
        <text>alpha-D-galactose 1-phosphate + UDP-alpha-D-glucose = alpha-D-glucose 1-phosphate + UDP-alpha-D-galactose</text>
        <dbReference type="Rhea" id="RHEA:13989"/>
        <dbReference type="ChEBI" id="CHEBI:58336"/>
        <dbReference type="ChEBI" id="CHEBI:58601"/>
        <dbReference type="ChEBI" id="CHEBI:58885"/>
        <dbReference type="ChEBI" id="CHEBI:66914"/>
        <dbReference type="EC" id="2.7.7.12"/>
    </reaction>
</comment>
<keyword evidence="14" id="KW-1185">Reference proteome</keyword>
<dbReference type="NCBIfam" id="NF003629">
    <property type="entry name" value="PRK05270.1-2"/>
    <property type="match status" value="1"/>
</dbReference>
<dbReference type="GO" id="GO:0006012">
    <property type="term" value="P:galactose metabolic process"/>
    <property type="evidence" value="ECO:0007669"/>
    <property type="project" value="UniProtKB-UniRule"/>
</dbReference>
<dbReference type="NCBIfam" id="NF003633">
    <property type="entry name" value="PRK05270.2-2"/>
    <property type="match status" value="1"/>
</dbReference>
<dbReference type="PANTHER" id="PTHR39191">
    <property type="entry name" value="GALACTOSE-1-PHOSPHATE URIDYLYLTRANSFERASE"/>
    <property type="match status" value="1"/>
</dbReference>
<dbReference type="Pfam" id="PF02744">
    <property type="entry name" value="GalP_UDP_tr_C"/>
    <property type="match status" value="1"/>
</dbReference>
<dbReference type="Proteomes" id="UP000254924">
    <property type="component" value="Unassembled WGS sequence"/>
</dbReference>
<evidence type="ECO:0000259" key="12">
    <source>
        <dbReference type="Pfam" id="PF02744"/>
    </source>
</evidence>
<dbReference type="InterPro" id="IPR005850">
    <property type="entry name" value="GalP_Utransf_C"/>
</dbReference>
<dbReference type="OrthoDB" id="2293at2"/>
<keyword evidence="7 10" id="KW-0548">Nucleotidyltransferase</keyword>
<evidence type="ECO:0000256" key="1">
    <source>
        <dbReference type="ARBA" id="ARBA00001107"/>
    </source>
</evidence>
<keyword evidence="5 10" id="KW-0963">Cytoplasm</keyword>
<evidence type="ECO:0000256" key="10">
    <source>
        <dbReference type="HAMAP-Rule" id="MF_00571"/>
    </source>
</evidence>
<evidence type="ECO:0000256" key="2">
    <source>
        <dbReference type="ARBA" id="ARBA00004496"/>
    </source>
</evidence>
<comment type="similarity">
    <text evidence="4 10">Belongs to the galactose-1-phosphate uridylyltransferase type 2 family.</text>
</comment>
<evidence type="ECO:0000313" key="13">
    <source>
        <dbReference type="EMBL" id="SUN59745.1"/>
    </source>
</evidence>
<dbReference type="GO" id="GO:0005737">
    <property type="term" value="C:cytoplasm"/>
    <property type="evidence" value="ECO:0007669"/>
    <property type="project" value="UniProtKB-SubCell"/>
</dbReference>
<keyword evidence="9 10" id="KW-0119">Carbohydrate metabolism</keyword>
<evidence type="ECO:0000256" key="7">
    <source>
        <dbReference type="ARBA" id="ARBA00022695"/>
    </source>
</evidence>
<gene>
    <name evidence="10" type="primary">galT</name>
    <name evidence="13" type="ORF">NCTC12224_00550</name>
</gene>
<sequence length="491" mass="55746">MKTVLQAFVDQVIANSRFDELDRIYLNNRIMSLVGEEGMTAEAKSSELIALKEQLVAIAYHNGKVGGSFAEQDCLGTSLMDFITPSPSQVNHDFWKTYESSPKQAIADFYQLSKRNDYIKTKAIAKNIAYSTKTAYGDLEITINLSKPEKDPKAIAKARELPQSDYPKCQLCMENEGYQGRINHPARANHRIIRFDLEGETWGFQYSPYAYFNEHAIFLCGKHTPMQISQVTFERLLAIVERFPDYFAGSNADLPIVGGSILTHEHYQGGRHTFPMEKAEIEHSFVVKGFDKVEAGVVKWPMTVIRLKSRQKEEIIALATKIFLAWQSYSDESVGVLARSHGESHHTVTPIARKKGDVFELDLVLRDNQTSEKYPDGIYHPHPDVQHIKKENIGLIEVMGLAILPPRLKEELEEVEKYLLDEPHQMADYHREWAKAIKEAHPDVTRDKVAELVHEAVGLVFARVLEDAGVYKRDTKGQKALLRFIDSLGLE</sequence>
<dbReference type="AlphaFoldDB" id="A0A380K5B3"/>
<evidence type="ECO:0000256" key="9">
    <source>
        <dbReference type="ARBA" id="ARBA00023277"/>
    </source>
</evidence>
<dbReference type="GO" id="GO:0008108">
    <property type="term" value="F:UDP-glucose:hexose-1-phosphate uridylyltransferase activity"/>
    <property type="evidence" value="ECO:0007669"/>
    <property type="project" value="UniProtKB-UniRule"/>
</dbReference>
<proteinExistence type="inferred from homology"/>
<dbReference type="InterPro" id="IPR000766">
    <property type="entry name" value="GalP_uridyl_Trfase_II"/>
</dbReference>
<dbReference type="UniPathway" id="UPA00214"/>
<organism evidence="13 14">
    <name type="scientific">Streptococcus hyointestinalis</name>
    <dbReference type="NCBI Taxonomy" id="1337"/>
    <lineage>
        <taxon>Bacteria</taxon>
        <taxon>Bacillati</taxon>
        <taxon>Bacillota</taxon>
        <taxon>Bacilli</taxon>
        <taxon>Lactobacillales</taxon>
        <taxon>Streptococcaceae</taxon>
        <taxon>Streptococcus</taxon>
    </lineage>
</organism>
<comment type="subcellular location">
    <subcellularLocation>
        <location evidence="2 10">Cytoplasm</location>
    </subcellularLocation>
</comment>
<comment type="pathway">
    <text evidence="3 10">Carbohydrate metabolism; galactose metabolism.</text>
</comment>
<evidence type="ECO:0000256" key="6">
    <source>
        <dbReference type="ARBA" id="ARBA00022679"/>
    </source>
</evidence>
<evidence type="ECO:0000256" key="3">
    <source>
        <dbReference type="ARBA" id="ARBA00004947"/>
    </source>
</evidence>
<dbReference type="PANTHER" id="PTHR39191:SF1">
    <property type="entry name" value="DUF4922 DOMAIN-CONTAINING PROTEIN"/>
    <property type="match status" value="1"/>
</dbReference>
<name>A0A380K5B3_9STRE</name>
<dbReference type="EC" id="2.7.7.12" evidence="10"/>
<evidence type="ECO:0000256" key="5">
    <source>
        <dbReference type="ARBA" id="ARBA00022490"/>
    </source>
</evidence>